<dbReference type="Gene3D" id="1.10.10.10">
    <property type="entry name" value="Winged helix-like DNA-binding domain superfamily/Winged helix DNA-binding domain"/>
    <property type="match status" value="1"/>
</dbReference>
<dbReference type="SMART" id="SM00895">
    <property type="entry name" value="FCD"/>
    <property type="match status" value="1"/>
</dbReference>
<evidence type="ECO:0000256" key="1">
    <source>
        <dbReference type="ARBA" id="ARBA00023015"/>
    </source>
</evidence>
<dbReference type="CDD" id="cd07377">
    <property type="entry name" value="WHTH_GntR"/>
    <property type="match status" value="1"/>
</dbReference>
<dbReference type="SUPFAM" id="SSF46785">
    <property type="entry name" value="Winged helix' DNA-binding domain"/>
    <property type="match status" value="1"/>
</dbReference>
<dbReference type="Pfam" id="PF00392">
    <property type="entry name" value="GntR"/>
    <property type="match status" value="1"/>
</dbReference>
<evidence type="ECO:0000313" key="6">
    <source>
        <dbReference type="EMBL" id="MDR6334092.1"/>
    </source>
</evidence>
<dbReference type="SMART" id="SM00345">
    <property type="entry name" value="HTH_GNTR"/>
    <property type="match status" value="1"/>
</dbReference>
<protein>
    <submittedName>
        <fullName evidence="6">DNA-binding FadR family transcriptional regulator</fullName>
    </submittedName>
    <submittedName>
        <fullName evidence="5">GntR family transcriptional regulator</fullName>
    </submittedName>
</protein>
<dbReference type="SUPFAM" id="SSF48008">
    <property type="entry name" value="GntR ligand-binding domain-like"/>
    <property type="match status" value="1"/>
</dbReference>
<dbReference type="PANTHER" id="PTHR43537:SF5">
    <property type="entry name" value="UXU OPERON TRANSCRIPTIONAL REGULATOR"/>
    <property type="match status" value="1"/>
</dbReference>
<comment type="caution">
    <text evidence="5">The sequence shown here is derived from an EMBL/GenBank/DDBJ whole genome shotgun (WGS) entry which is preliminary data.</text>
</comment>
<dbReference type="RefSeq" id="WP_281807706.1">
    <property type="nucleotide sequence ID" value="NZ_BSDO01000003.1"/>
</dbReference>
<gene>
    <name evidence="6" type="ORF">GGQ86_002568</name>
    <name evidence="5" type="ORF">XFLAVUS301_24850</name>
</gene>
<dbReference type="PRINTS" id="PR00035">
    <property type="entry name" value="HTHGNTR"/>
</dbReference>
<dbReference type="GO" id="GO:0003677">
    <property type="term" value="F:DNA binding"/>
    <property type="evidence" value="ECO:0007669"/>
    <property type="project" value="UniProtKB-KW"/>
</dbReference>
<keyword evidence="1" id="KW-0805">Transcription regulation</keyword>
<evidence type="ECO:0000256" key="2">
    <source>
        <dbReference type="ARBA" id="ARBA00023125"/>
    </source>
</evidence>
<dbReference type="InterPro" id="IPR036388">
    <property type="entry name" value="WH-like_DNA-bd_sf"/>
</dbReference>
<dbReference type="EMBL" id="JAVDPY010000004">
    <property type="protein sequence ID" value="MDR6334092.1"/>
    <property type="molecule type" value="Genomic_DNA"/>
</dbReference>
<dbReference type="PROSITE" id="PS50949">
    <property type="entry name" value="HTH_GNTR"/>
    <property type="match status" value="1"/>
</dbReference>
<keyword evidence="3" id="KW-0804">Transcription</keyword>
<reference evidence="6 8" key="2">
    <citation type="submission" date="2023-07" db="EMBL/GenBank/DDBJ databases">
        <title>Genomic Encyclopedia of Type Strains, Phase IV (KMG-IV): sequencing the most valuable type-strain genomes for metagenomic binning, comparative biology and taxonomic classification.</title>
        <authorList>
            <person name="Goeker M."/>
        </authorList>
    </citation>
    <scope>NUCLEOTIDE SEQUENCE [LARGE SCALE GENOMIC DNA]</scope>
    <source>
        <strain evidence="6 8">DSM 338</strain>
    </source>
</reference>
<dbReference type="InterPro" id="IPR036390">
    <property type="entry name" value="WH_DNA-bd_sf"/>
</dbReference>
<dbReference type="InterPro" id="IPR011711">
    <property type="entry name" value="GntR_C"/>
</dbReference>
<evidence type="ECO:0000313" key="7">
    <source>
        <dbReference type="Proteomes" id="UP001144397"/>
    </source>
</evidence>
<name>A0A9W6CI51_XANFL</name>
<organism evidence="5 7">
    <name type="scientific">Xanthobacter flavus</name>
    <dbReference type="NCBI Taxonomy" id="281"/>
    <lineage>
        <taxon>Bacteria</taxon>
        <taxon>Pseudomonadati</taxon>
        <taxon>Pseudomonadota</taxon>
        <taxon>Alphaproteobacteria</taxon>
        <taxon>Hyphomicrobiales</taxon>
        <taxon>Xanthobacteraceae</taxon>
        <taxon>Xanthobacter</taxon>
    </lineage>
</organism>
<dbReference type="PANTHER" id="PTHR43537">
    <property type="entry name" value="TRANSCRIPTIONAL REGULATOR, GNTR FAMILY"/>
    <property type="match status" value="1"/>
</dbReference>
<dbReference type="GO" id="GO:0003700">
    <property type="term" value="F:DNA-binding transcription factor activity"/>
    <property type="evidence" value="ECO:0007669"/>
    <property type="project" value="InterPro"/>
</dbReference>
<dbReference type="Gene3D" id="1.20.120.530">
    <property type="entry name" value="GntR ligand-binding domain-like"/>
    <property type="match status" value="1"/>
</dbReference>
<dbReference type="InterPro" id="IPR000524">
    <property type="entry name" value="Tscrpt_reg_HTH_GntR"/>
</dbReference>
<dbReference type="Pfam" id="PF07729">
    <property type="entry name" value="FCD"/>
    <property type="match status" value="1"/>
</dbReference>
<proteinExistence type="predicted"/>
<feature type="domain" description="HTH gntR-type" evidence="4">
    <location>
        <begin position="20"/>
        <end position="88"/>
    </location>
</feature>
<dbReference type="Proteomes" id="UP001245370">
    <property type="component" value="Unassembled WGS sequence"/>
</dbReference>
<accession>A0A9W6CI51</accession>
<evidence type="ECO:0000259" key="4">
    <source>
        <dbReference type="PROSITE" id="PS50949"/>
    </source>
</evidence>
<keyword evidence="8" id="KW-1185">Reference proteome</keyword>
<dbReference type="EMBL" id="BSDO01000003">
    <property type="protein sequence ID" value="GLI22811.1"/>
    <property type="molecule type" value="Genomic_DNA"/>
</dbReference>
<dbReference type="Proteomes" id="UP001144397">
    <property type="component" value="Unassembled WGS sequence"/>
</dbReference>
<dbReference type="AlphaFoldDB" id="A0A9W6CI51"/>
<reference evidence="5" key="1">
    <citation type="submission" date="2022-12" db="EMBL/GenBank/DDBJ databases">
        <title>Reference genome sequencing for broad-spectrum identification of bacterial and archaeal isolates by mass spectrometry.</title>
        <authorList>
            <person name="Sekiguchi Y."/>
            <person name="Tourlousse D.M."/>
        </authorList>
    </citation>
    <scope>NUCLEOTIDE SEQUENCE</scope>
    <source>
        <strain evidence="5">301</strain>
    </source>
</reference>
<keyword evidence="2 6" id="KW-0238">DNA-binding</keyword>
<evidence type="ECO:0000313" key="8">
    <source>
        <dbReference type="Proteomes" id="UP001245370"/>
    </source>
</evidence>
<evidence type="ECO:0000313" key="5">
    <source>
        <dbReference type="EMBL" id="GLI22811.1"/>
    </source>
</evidence>
<evidence type="ECO:0000256" key="3">
    <source>
        <dbReference type="ARBA" id="ARBA00023163"/>
    </source>
</evidence>
<dbReference type="GeneID" id="95763269"/>
<dbReference type="InterPro" id="IPR008920">
    <property type="entry name" value="TF_FadR/GntR_C"/>
</dbReference>
<sequence>MAEPRETPRAMPRDILGRAPSLADTLAQRLREEIASGRLQPGEKLPTEHQMSETYGVSRPIVREAVGRLKHDGLVTSRQGAGAFVADPGAASSFRLEIADLSDRAEMSAIVELLMAVEANATAHAAVRRSADDLGRIHDQLEAMQAAVLRGEPGVDEDMAFHRAIVEATGNPYFRDLSQFLDHRVRHFIRTARANTARLGGLAQAVQDEHVAIFSAIERQDATAARAAAEEHLRNAATRLALYLKP</sequence>